<dbReference type="OMA" id="PFAHFQH"/>
<organism evidence="9 10">
    <name type="scientific">Stegodyphus mimosarum</name>
    <name type="common">African social velvet spider</name>
    <dbReference type="NCBI Taxonomy" id="407821"/>
    <lineage>
        <taxon>Eukaryota</taxon>
        <taxon>Metazoa</taxon>
        <taxon>Ecdysozoa</taxon>
        <taxon>Arthropoda</taxon>
        <taxon>Chelicerata</taxon>
        <taxon>Arachnida</taxon>
        <taxon>Araneae</taxon>
        <taxon>Araneomorphae</taxon>
        <taxon>Entelegynae</taxon>
        <taxon>Eresoidea</taxon>
        <taxon>Eresidae</taxon>
        <taxon>Stegodyphus</taxon>
    </lineage>
</organism>
<feature type="repeat" description="TPR" evidence="6">
    <location>
        <begin position="168"/>
        <end position="201"/>
    </location>
</feature>
<keyword evidence="10" id="KW-1185">Reference proteome</keyword>
<evidence type="ECO:0000259" key="8">
    <source>
        <dbReference type="PROSITE" id="PS50076"/>
    </source>
</evidence>
<dbReference type="InterPro" id="IPR019734">
    <property type="entry name" value="TPR_rpt"/>
</dbReference>
<dbReference type="SMART" id="SM00028">
    <property type="entry name" value="TPR"/>
    <property type="match status" value="5"/>
</dbReference>
<dbReference type="PANTHER" id="PTHR44140">
    <property type="entry name" value="LD25575P"/>
    <property type="match status" value="1"/>
</dbReference>
<dbReference type="Pfam" id="PF07719">
    <property type="entry name" value="TPR_2"/>
    <property type="match status" value="1"/>
</dbReference>
<feature type="repeat" description="TPR" evidence="6">
    <location>
        <begin position="54"/>
        <end position="87"/>
    </location>
</feature>
<evidence type="ECO:0000256" key="6">
    <source>
        <dbReference type="PROSITE-ProRule" id="PRU00339"/>
    </source>
</evidence>
<dbReference type="OrthoDB" id="1726119at2759"/>
<dbReference type="PANTHER" id="PTHR44140:SF2">
    <property type="entry name" value="LD25575P"/>
    <property type="match status" value="1"/>
</dbReference>
<dbReference type="PROSITE" id="PS50005">
    <property type="entry name" value="TPR"/>
    <property type="match status" value="4"/>
</dbReference>
<reference evidence="9 10" key="1">
    <citation type="submission" date="2013-11" db="EMBL/GenBank/DDBJ databases">
        <title>Genome sequencing of Stegodyphus mimosarum.</title>
        <authorList>
            <person name="Bechsgaard J."/>
        </authorList>
    </citation>
    <scope>NUCLEOTIDE SEQUENCE [LARGE SCALE GENOMIC DNA]</scope>
</reference>
<dbReference type="InterPro" id="IPR051727">
    <property type="entry name" value="DnaJ_C3_Co-chaperones"/>
</dbReference>
<dbReference type="GO" id="GO:0034975">
    <property type="term" value="P:protein folding in endoplasmic reticulum"/>
    <property type="evidence" value="ECO:0007669"/>
    <property type="project" value="TreeGrafter"/>
</dbReference>
<evidence type="ECO:0000256" key="7">
    <source>
        <dbReference type="SAM" id="MobiDB-lite"/>
    </source>
</evidence>
<evidence type="ECO:0000256" key="5">
    <source>
        <dbReference type="ARBA" id="ARBA00022824"/>
    </source>
</evidence>
<feature type="compositionally biased region" description="Basic and acidic residues" evidence="7">
    <location>
        <begin position="396"/>
        <end position="405"/>
    </location>
</feature>
<evidence type="ECO:0000256" key="3">
    <source>
        <dbReference type="ARBA" id="ARBA00022737"/>
    </source>
</evidence>
<dbReference type="InterPro" id="IPR036869">
    <property type="entry name" value="J_dom_sf"/>
</dbReference>
<dbReference type="Pfam" id="PF00226">
    <property type="entry name" value="DnaJ"/>
    <property type="match status" value="1"/>
</dbReference>
<dbReference type="PROSITE" id="PS50076">
    <property type="entry name" value="DNAJ_2"/>
    <property type="match status" value="1"/>
</dbReference>
<feature type="region of interest" description="Disordered" evidence="7">
    <location>
        <begin position="396"/>
        <end position="428"/>
    </location>
</feature>
<dbReference type="Gene3D" id="1.25.40.10">
    <property type="entry name" value="Tetratricopeptide repeat domain"/>
    <property type="match status" value="1"/>
</dbReference>
<feature type="domain" description="J" evidence="8">
    <location>
        <begin position="340"/>
        <end position="407"/>
    </location>
</feature>
<protein>
    <submittedName>
        <fullName evidence="9">DnaJ-like protein subfamily C member 3</fullName>
    </submittedName>
</protein>
<evidence type="ECO:0000256" key="2">
    <source>
        <dbReference type="ARBA" id="ARBA00022729"/>
    </source>
</evidence>
<dbReference type="CDD" id="cd06257">
    <property type="entry name" value="DnaJ"/>
    <property type="match status" value="1"/>
</dbReference>
<keyword evidence="2" id="KW-0732">Signal</keyword>
<dbReference type="STRING" id="407821.A0A087TCD6"/>
<dbReference type="GO" id="GO:0005783">
    <property type="term" value="C:endoplasmic reticulum"/>
    <property type="evidence" value="ECO:0007669"/>
    <property type="project" value="UniProtKB-SubCell"/>
</dbReference>
<dbReference type="SUPFAM" id="SSF48452">
    <property type="entry name" value="TPR-like"/>
    <property type="match status" value="1"/>
</dbReference>
<evidence type="ECO:0000313" key="10">
    <source>
        <dbReference type="Proteomes" id="UP000054359"/>
    </source>
</evidence>
<dbReference type="InterPro" id="IPR013105">
    <property type="entry name" value="TPR_2"/>
</dbReference>
<evidence type="ECO:0000313" key="9">
    <source>
        <dbReference type="EMBL" id="KFM62775.1"/>
    </source>
</evidence>
<evidence type="ECO:0000256" key="1">
    <source>
        <dbReference type="ARBA" id="ARBA00004240"/>
    </source>
</evidence>
<keyword evidence="4 6" id="KW-0802">TPR repeat</keyword>
<accession>A0A087TCD6</accession>
<feature type="non-terminal residue" evidence="9">
    <location>
        <position position="441"/>
    </location>
</feature>
<dbReference type="PRINTS" id="PR00625">
    <property type="entry name" value="JDOMAIN"/>
</dbReference>
<feature type="repeat" description="TPR" evidence="6">
    <location>
        <begin position="20"/>
        <end position="53"/>
    </location>
</feature>
<dbReference type="Pfam" id="PF13181">
    <property type="entry name" value="TPR_8"/>
    <property type="match status" value="1"/>
</dbReference>
<dbReference type="EMBL" id="KK114571">
    <property type="protein sequence ID" value="KFM62775.1"/>
    <property type="molecule type" value="Genomic_DNA"/>
</dbReference>
<dbReference type="InterPro" id="IPR011990">
    <property type="entry name" value="TPR-like_helical_dom_sf"/>
</dbReference>
<dbReference type="GO" id="GO:0051087">
    <property type="term" value="F:protein-folding chaperone binding"/>
    <property type="evidence" value="ECO:0007669"/>
    <property type="project" value="TreeGrafter"/>
</dbReference>
<dbReference type="Pfam" id="PF13432">
    <property type="entry name" value="TPR_16"/>
    <property type="match status" value="1"/>
</dbReference>
<feature type="repeat" description="TPR" evidence="6">
    <location>
        <begin position="286"/>
        <end position="319"/>
    </location>
</feature>
<gene>
    <name evidence="9" type="ORF">X975_27184</name>
</gene>
<keyword evidence="3" id="KW-0677">Repeat</keyword>
<name>A0A087TCD6_STEMI</name>
<dbReference type="AlphaFoldDB" id="A0A087TCD6"/>
<keyword evidence="5" id="KW-0256">Endoplasmic reticulum</keyword>
<evidence type="ECO:0000256" key="4">
    <source>
        <dbReference type="ARBA" id="ARBA00022803"/>
    </source>
</evidence>
<dbReference type="Proteomes" id="UP000054359">
    <property type="component" value="Unassembled WGS sequence"/>
</dbReference>
<proteinExistence type="predicted"/>
<dbReference type="SMART" id="SM00271">
    <property type="entry name" value="DnaJ"/>
    <property type="match status" value="1"/>
</dbReference>
<dbReference type="Gene3D" id="1.10.287.110">
    <property type="entry name" value="DnaJ domain"/>
    <property type="match status" value="1"/>
</dbReference>
<dbReference type="GO" id="GO:0051787">
    <property type="term" value="F:misfolded protein binding"/>
    <property type="evidence" value="ECO:0007669"/>
    <property type="project" value="TreeGrafter"/>
</dbReference>
<dbReference type="SUPFAM" id="SSF46565">
    <property type="entry name" value="Chaperone J-domain"/>
    <property type="match status" value="1"/>
</dbReference>
<dbReference type="InterPro" id="IPR001623">
    <property type="entry name" value="DnaJ_domain"/>
</dbReference>
<comment type="subcellular location">
    <subcellularLocation>
        <location evidence="1">Endoplasmic reticulum</location>
    </subcellularLocation>
</comment>
<sequence>MYDDALSHYHAAVDADPYNYFTYYSRATVYLAIGKIASALKDLTKVIDLKPDFSAARLQRGNLLLKQGKLDEAHIDYENVLRVDPMNPDAHHGYNMIDPIKRDVQLAYGMVADRNFHEAIAVLTRLLQEVPWDVKLREMRSQCYEAVGDLISAISDLRAILKSQMDNQLRYLKLSELYYEIGETEESLNAIRECLRFDPDHKGCFKHYKYVKKIAAHLKAIQDFINEGNYVDCAARAEKAIPLETKVPYVMYLLRAKLCICENKAGRTSEAISACTSALNIKHDDVDILCERGDAYLAEENYADAIHDFQKAANLNDRSQRAHDGLHRAQKLEKQSKKRNYYAILGVKRTAGKREILKAYRKLAQKWHPDNFQGDEKAKAEKKFIDIAAAKEVLTDPEKRQKFDNGEDPLDPESQQGFNPFKQGFNPFERGSPFTFKFHFS</sequence>